<sequence length="372" mass="40709">FETLAEIKEKLAAEASLKDICHLALKQLWETDQKRGIVFSLGDFAHRHKAAHFFEELACRYQSGSAFGRPDRHRVRAECLNHKPESILSEVVKGYFRRDEDVLHTLVVFTGNIPSSTIKFAMQIAKVSHAGVLFVGGEGARELSSAADFSILIPCADERLILALQSVFVHGLCDGLEPECPSPNTKEAEQLKLRKNIIPKALLESAKLDRLISSNNLILENIQKARIEIESRLLQGGWLYLAGNGGSAADALELHDVFSAAHLSNGLLPKVKHLLDPCYLTCAYNDGMSPFAREMENESSGSVFLAYSTSGNSDNIIRGVLEAKKNGVYTIALTGKDGGELIKHSDLSIIVPSENTARIQEAHATIGILLLP</sequence>
<evidence type="ECO:0000313" key="2">
    <source>
        <dbReference type="EMBL" id="NMC63087.1"/>
    </source>
</evidence>
<dbReference type="Proteomes" id="UP000524246">
    <property type="component" value="Unassembled WGS sequence"/>
</dbReference>
<dbReference type="InterPro" id="IPR035461">
    <property type="entry name" value="GmhA/DiaA"/>
</dbReference>
<evidence type="ECO:0000259" key="1">
    <source>
        <dbReference type="PROSITE" id="PS51464"/>
    </source>
</evidence>
<dbReference type="PANTHER" id="PTHR30390">
    <property type="entry name" value="SEDOHEPTULOSE 7-PHOSPHATE ISOMERASE / DNAA INITIATOR-ASSOCIATING FACTOR FOR REPLICATION INITIATION"/>
    <property type="match status" value="1"/>
</dbReference>
<dbReference type="PROSITE" id="PS51464">
    <property type="entry name" value="SIS"/>
    <property type="match status" value="1"/>
</dbReference>
<protein>
    <submittedName>
        <fullName evidence="2">SIS domain-containing protein</fullName>
    </submittedName>
</protein>
<dbReference type="CDD" id="cd05006">
    <property type="entry name" value="SIS_GmhA"/>
    <property type="match status" value="1"/>
</dbReference>
<dbReference type="InterPro" id="IPR050099">
    <property type="entry name" value="SIS_GmhA/DiaA_subfam"/>
</dbReference>
<feature type="domain" description="SIS" evidence="1">
    <location>
        <begin position="229"/>
        <end position="372"/>
    </location>
</feature>
<dbReference type="AlphaFoldDB" id="A0A7X9IKE0"/>
<proteinExistence type="predicted"/>
<accession>A0A7X9IKE0</accession>
<dbReference type="Pfam" id="PF13580">
    <property type="entry name" value="SIS_2"/>
    <property type="match status" value="1"/>
</dbReference>
<dbReference type="EMBL" id="JAAZON010000351">
    <property type="protein sequence ID" value="NMC63087.1"/>
    <property type="molecule type" value="Genomic_DNA"/>
</dbReference>
<dbReference type="SUPFAM" id="SSF53697">
    <property type="entry name" value="SIS domain"/>
    <property type="match status" value="1"/>
</dbReference>
<evidence type="ECO:0000313" key="3">
    <source>
        <dbReference type="Proteomes" id="UP000524246"/>
    </source>
</evidence>
<dbReference type="InterPro" id="IPR001347">
    <property type="entry name" value="SIS_dom"/>
</dbReference>
<dbReference type="Gene3D" id="3.40.50.10490">
    <property type="entry name" value="Glucose-6-phosphate isomerase like protein, domain 1"/>
    <property type="match status" value="2"/>
</dbReference>
<dbReference type="GO" id="GO:1901135">
    <property type="term" value="P:carbohydrate derivative metabolic process"/>
    <property type="evidence" value="ECO:0007669"/>
    <property type="project" value="InterPro"/>
</dbReference>
<gene>
    <name evidence="2" type="ORF">GYA55_07955</name>
</gene>
<organism evidence="2 3">
    <name type="scientific">SAR324 cluster bacterium</name>
    <dbReference type="NCBI Taxonomy" id="2024889"/>
    <lineage>
        <taxon>Bacteria</taxon>
        <taxon>Deltaproteobacteria</taxon>
        <taxon>SAR324 cluster</taxon>
    </lineage>
</organism>
<dbReference type="GO" id="GO:0097367">
    <property type="term" value="F:carbohydrate derivative binding"/>
    <property type="evidence" value="ECO:0007669"/>
    <property type="project" value="InterPro"/>
</dbReference>
<dbReference type="InterPro" id="IPR046348">
    <property type="entry name" value="SIS_dom_sf"/>
</dbReference>
<comment type="caution">
    <text evidence="2">The sequence shown here is derived from an EMBL/GenBank/DDBJ whole genome shotgun (WGS) entry which is preliminary data.</text>
</comment>
<name>A0A7X9IKE0_9DELT</name>
<reference evidence="2 3" key="1">
    <citation type="journal article" date="2020" name="Biotechnol. Biofuels">
        <title>New insights from the biogas microbiome by comprehensive genome-resolved metagenomics of nearly 1600 species originating from multiple anaerobic digesters.</title>
        <authorList>
            <person name="Campanaro S."/>
            <person name="Treu L."/>
            <person name="Rodriguez-R L.M."/>
            <person name="Kovalovszki A."/>
            <person name="Ziels R.M."/>
            <person name="Maus I."/>
            <person name="Zhu X."/>
            <person name="Kougias P.G."/>
            <person name="Basile A."/>
            <person name="Luo G."/>
            <person name="Schluter A."/>
            <person name="Konstantinidis K.T."/>
            <person name="Angelidaki I."/>
        </authorList>
    </citation>
    <scope>NUCLEOTIDE SEQUENCE [LARGE SCALE GENOMIC DNA]</scope>
    <source>
        <strain evidence="2">AS27yjCOA_65</strain>
    </source>
</reference>
<feature type="non-terminal residue" evidence="2">
    <location>
        <position position="1"/>
    </location>
</feature>